<feature type="region of interest" description="Disordered" evidence="2">
    <location>
        <begin position="195"/>
        <end position="254"/>
    </location>
</feature>
<evidence type="ECO:0000313" key="4">
    <source>
        <dbReference type="Proteomes" id="UP000585474"/>
    </source>
</evidence>
<proteinExistence type="predicted"/>
<gene>
    <name evidence="3" type="ORF">Acr_00g0082730</name>
</gene>
<feature type="region of interest" description="Disordered" evidence="2">
    <location>
        <begin position="434"/>
        <end position="453"/>
    </location>
</feature>
<dbReference type="EMBL" id="BJWL01000409">
    <property type="protein sequence ID" value="GFS42947.1"/>
    <property type="molecule type" value="Genomic_DNA"/>
</dbReference>
<keyword evidence="1" id="KW-0175">Coiled coil</keyword>
<evidence type="ECO:0000256" key="1">
    <source>
        <dbReference type="SAM" id="Coils"/>
    </source>
</evidence>
<keyword evidence="4" id="KW-1185">Reference proteome</keyword>
<evidence type="ECO:0000256" key="2">
    <source>
        <dbReference type="SAM" id="MobiDB-lite"/>
    </source>
</evidence>
<protein>
    <submittedName>
        <fullName evidence="3">Uncharacterized protein</fullName>
    </submittedName>
</protein>
<sequence length="453" mass="49697">MCPSCLWSSLSPTTVVSPLYAGGASLFDTARLNLVPRDVFSPVLTICLYFQGMSLNRAQILVCDSEALAQFRVGHRIPDDVVIERPGPNDDADWVEGEGNRMPIRIWFIYQAGLRFSLSKLLRTVLSLCGLTFMQISVNFVRTVLAVEALMRREELEFTAEDLLHRLLKEAEGESSGSSESSFSSWDVDLGDERLDEEAEREGQAPRIEPPMLPEASDSSMSVPTKDQSIMPSSMAGGKHKGKQPAEGTSQQKRGKVMLPQDVADHAAETTAEFGGKLVVLGAQASAFVLLWAISSSLRLKQGAVDLKKAYQRANSLKKELKQTKSKLADARCSTVPLSELDMYTKGNSPSSALVFFQEGWLACLKELKIPLDHPAWSSPAPPIQLFASLERYSPINLPDFNEEEYAILLADEGNINTAVAEARTVVEEMVDGDRAREAEGDRAVEAEGENLV</sequence>
<accession>A0A7J0DV02</accession>
<feature type="compositionally biased region" description="Polar residues" evidence="2">
    <location>
        <begin position="217"/>
        <end position="232"/>
    </location>
</feature>
<dbReference type="AlphaFoldDB" id="A0A7J0DV02"/>
<feature type="compositionally biased region" description="Basic and acidic residues" evidence="2">
    <location>
        <begin position="434"/>
        <end position="446"/>
    </location>
</feature>
<dbReference type="Proteomes" id="UP000585474">
    <property type="component" value="Unassembled WGS sequence"/>
</dbReference>
<name>A0A7J0DV02_9ERIC</name>
<feature type="coiled-coil region" evidence="1">
    <location>
        <begin position="304"/>
        <end position="334"/>
    </location>
</feature>
<organism evidence="3 4">
    <name type="scientific">Actinidia rufa</name>
    <dbReference type="NCBI Taxonomy" id="165716"/>
    <lineage>
        <taxon>Eukaryota</taxon>
        <taxon>Viridiplantae</taxon>
        <taxon>Streptophyta</taxon>
        <taxon>Embryophyta</taxon>
        <taxon>Tracheophyta</taxon>
        <taxon>Spermatophyta</taxon>
        <taxon>Magnoliopsida</taxon>
        <taxon>eudicotyledons</taxon>
        <taxon>Gunneridae</taxon>
        <taxon>Pentapetalae</taxon>
        <taxon>asterids</taxon>
        <taxon>Ericales</taxon>
        <taxon>Actinidiaceae</taxon>
        <taxon>Actinidia</taxon>
    </lineage>
</organism>
<comment type="caution">
    <text evidence="3">The sequence shown here is derived from an EMBL/GenBank/DDBJ whole genome shotgun (WGS) entry which is preliminary data.</text>
</comment>
<dbReference type="OrthoDB" id="1750920at2759"/>
<evidence type="ECO:0000313" key="3">
    <source>
        <dbReference type="EMBL" id="GFS42947.1"/>
    </source>
</evidence>
<reference evidence="4" key="1">
    <citation type="submission" date="2019-07" db="EMBL/GenBank/DDBJ databases">
        <title>De Novo Assembly of kiwifruit Actinidia rufa.</title>
        <authorList>
            <person name="Sugita-Konishi S."/>
            <person name="Sato K."/>
            <person name="Mori E."/>
            <person name="Abe Y."/>
            <person name="Kisaki G."/>
            <person name="Hamano K."/>
            <person name="Suezawa K."/>
            <person name="Otani M."/>
            <person name="Fukuda T."/>
            <person name="Manabe T."/>
            <person name="Gomi K."/>
            <person name="Tabuchi M."/>
            <person name="Akimitsu K."/>
            <person name="Kataoka I."/>
        </authorList>
    </citation>
    <scope>NUCLEOTIDE SEQUENCE [LARGE SCALE GENOMIC DNA]</scope>
    <source>
        <strain evidence="4">cv. Fuchu</strain>
    </source>
</reference>